<keyword evidence="2" id="KW-1185">Reference proteome</keyword>
<gene>
    <name evidence="1" type="ORF">NPIL_20121</name>
</gene>
<evidence type="ECO:0000313" key="2">
    <source>
        <dbReference type="Proteomes" id="UP000887013"/>
    </source>
</evidence>
<evidence type="ECO:0000313" key="1">
    <source>
        <dbReference type="EMBL" id="GFT77562.1"/>
    </source>
</evidence>
<dbReference type="EMBL" id="BMAW01071313">
    <property type="protein sequence ID" value="GFT77562.1"/>
    <property type="molecule type" value="Genomic_DNA"/>
</dbReference>
<dbReference type="AlphaFoldDB" id="A0A8X6PPD7"/>
<feature type="non-terminal residue" evidence="1">
    <location>
        <position position="81"/>
    </location>
</feature>
<reference evidence="1" key="1">
    <citation type="submission" date="2020-08" db="EMBL/GenBank/DDBJ databases">
        <title>Multicomponent nature underlies the extraordinary mechanical properties of spider dragline silk.</title>
        <authorList>
            <person name="Kono N."/>
            <person name="Nakamura H."/>
            <person name="Mori M."/>
            <person name="Yoshida Y."/>
            <person name="Ohtoshi R."/>
            <person name="Malay A.D."/>
            <person name="Moran D.A.P."/>
            <person name="Tomita M."/>
            <person name="Numata K."/>
            <person name="Arakawa K."/>
        </authorList>
    </citation>
    <scope>NUCLEOTIDE SEQUENCE</scope>
</reference>
<organism evidence="1 2">
    <name type="scientific">Nephila pilipes</name>
    <name type="common">Giant wood spider</name>
    <name type="synonym">Nephila maculata</name>
    <dbReference type="NCBI Taxonomy" id="299642"/>
    <lineage>
        <taxon>Eukaryota</taxon>
        <taxon>Metazoa</taxon>
        <taxon>Ecdysozoa</taxon>
        <taxon>Arthropoda</taxon>
        <taxon>Chelicerata</taxon>
        <taxon>Arachnida</taxon>
        <taxon>Araneae</taxon>
        <taxon>Araneomorphae</taxon>
        <taxon>Entelegynae</taxon>
        <taxon>Araneoidea</taxon>
        <taxon>Nephilidae</taxon>
        <taxon>Nephila</taxon>
    </lineage>
</organism>
<proteinExistence type="predicted"/>
<name>A0A8X6PPD7_NEPPI</name>
<protein>
    <submittedName>
        <fullName evidence="1">Uncharacterized protein</fullName>
    </submittedName>
</protein>
<comment type="caution">
    <text evidence="1">The sequence shown here is derived from an EMBL/GenBank/DDBJ whole genome shotgun (WGS) entry which is preliminary data.</text>
</comment>
<dbReference type="Proteomes" id="UP000887013">
    <property type="component" value="Unassembled WGS sequence"/>
</dbReference>
<accession>A0A8X6PPD7</accession>
<sequence>FCLSVIFSASALRVLRFQNCHLHSACYCRRTEINCCLEVYHCCQDNLNEENDGLFQKLLLAVSLSDLTSKYVQFLFISTFN</sequence>